<dbReference type="Proteomes" id="UP000295499">
    <property type="component" value="Unassembled WGS sequence"/>
</dbReference>
<dbReference type="InterPro" id="IPR000073">
    <property type="entry name" value="AB_hydrolase_1"/>
</dbReference>
<evidence type="ECO:0000256" key="1">
    <source>
        <dbReference type="SAM" id="SignalP"/>
    </source>
</evidence>
<dbReference type="EMBL" id="SNWM01000002">
    <property type="protein sequence ID" value="TDO22696.1"/>
    <property type="molecule type" value="Genomic_DNA"/>
</dbReference>
<evidence type="ECO:0000313" key="4">
    <source>
        <dbReference type="Proteomes" id="UP000295499"/>
    </source>
</evidence>
<feature type="signal peptide" evidence="1">
    <location>
        <begin position="1"/>
        <end position="20"/>
    </location>
</feature>
<dbReference type="OrthoDB" id="613638at2"/>
<sequence>MRLFLAVLFFISHITISASAQTYKAVVLPYPKLVKFDPRLIVKTGFLVVPENRAKPAGKTVKIPFIYARKPDQDSSKNISLFTTGGPGYSTTANIDSIAYDSGFLKFGGFIAFDQRGTKRTIPCLDCLEVGEAVKRSYREGKNKDSLILKATIACRKRLSDQGIDLSAYNTMESATDINDLRLTLHVDSLNLIGISYSGGLMLSVARQHPKAVRTLLLNSPLPAFVNFEEHALLNLNEAFDKVFDNCVSDSVSQVKYANLRDRFHQYFSNITGKNFSLRYLEKGTRDSITIKYTKTELLNALSDRLNSIQVKSVPAVMLDMINGKHADYVKEVLDGYFRGDPALSLGMRYSVYCTEQIAYASQVLEKQQDRILPWLAGYPVNNVNHQICDCWEVRKEAQDAKTPVYSAVPALITGGDIDPACRPFYNRLIQRYMPNSQLLIIHNRGHLPGFTVDGTDYVKMFLENPYQKIIAKSDALIVE</sequence>
<dbReference type="SUPFAM" id="SSF53474">
    <property type="entry name" value="alpha/beta-Hydrolases"/>
    <property type="match status" value="1"/>
</dbReference>
<evidence type="ECO:0000259" key="2">
    <source>
        <dbReference type="Pfam" id="PF00561"/>
    </source>
</evidence>
<protein>
    <submittedName>
        <fullName evidence="3">Alpha/beta hydrolase family protein</fullName>
    </submittedName>
</protein>
<gene>
    <name evidence="3" type="ORF">CLV32_1677</name>
</gene>
<dbReference type="AlphaFoldDB" id="A0A4R6IL76"/>
<dbReference type="Pfam" id="PF00561">
    <property type="entry name" value="Abhydrolase_1"/>
    <property type="match status" value="1"/>
</dbReference>
<name>A0A4R6IL76_9SPHI</name>
<feature type="chain" id="PRO_5020840397" evidence="1">
    <location>
        <begin position="21"/>
        <end position="480"/>
    </location>
</feature>
<organism evidence="3 4">
    <name type="scientific">Pedobacter duraquae</name>
    <dbReference type="NCBI Taxonomy" id="425511"/>
    <lineage>
        <taxon>Bacteria</taxon>
        <taxon>Pseudomonadati</taxon>
        <taxon>Bacteroidota</taxon>
        <taxon>Sphingobacteriia</taxon>
        <taxon>Sphingobacteriales</taxon>
        <taxon>Sphingobacteriaceae</taxon>
        <taxon>Pedobacter</taxon>
    </lineage>
</organism>
<accession>A0A4R6IL76</accession>
<keyword evidence="3" id="KW-0378">Hydrolase</keyword>
<evidence type="ECO:0000313" key="3">
    <source>
        <dbReference type="EMBL" id="TDO22696.1"/>
    </source>
</evidence>
<dbReference type="Gene3D" id="3.40.50.1820">
    <property type="entry name" value="alpha/beta hydrolase"/>
    <property type="match status" value="1"/>
</dbReference>
<comment type="caution">
    <text evidence="3">The sequence shown here is derived from an EMBL/GenBank/DDBJ whole genome shotgun (WGS) entry which is preliminary data.</text>
</comment>
<keyword evidence="1" id="KW-0732">Signal</keyword>
<dbReference type="RefSeq" id="WP_133554273.1">
    <property type="nucleotide sequence ID" value="NZ_SNWM01000002.1"/>
</dbReference>
<dbReference type="InterPro" id="IPR029058">
    <property type="entry name" value="AB_hydrolase_fold"/>
</dbReference>
<feature type="domain" description="AB hydrolase-1" evidence="2">
    <location>
        <begin position="111"/>
        <end position="449"/>
    </location>
</feature>
<dbReference type="GO" id="GO:0016787">
    <property type="term" value="F:hydrolase activity"/>
    <property type="evidence" value="ECO:0007669"/>
    <property type="project" value="UniProtKB-KW"/>
</dbReference>
<reference evidence="3 4" key="1">
    <citation type="submission" date="2019-03" db="EMBL/GenBank/DDBJ databases">
        <title>Genomic Encyclopedia of Archaeal and Bacterial Type Strains, Phase II (KMG-II): from individual species to whole genera.</title>
        <authorList>
            <person name="Goeker M."/>
        </authorList>
    </citation>
    <scope>NUCLEOTIDE SEQUENCE [LARGE SCALE GENOMIC DNA]</scope>
    <source>
        <strain evidence="3 4">DSM 19034</strain>
    </source>
</reference>
<keyword evidence="4" id="KW-1185">Reference proteome</keyword>
<proteinExistence type="predicted"/>